<evidence type="ECO:0008006" key="7">
    <source>
        <dbReference type="Google" id="ProtNLM"/>
    </source>
</evidence>
<dbReference type="SUPFAM" id="SSF50998">
    <property type="entry name" value="Quinoprotein alcohol dehydrogenase-like"/>
    <property type="match status" value="1"/>
</dbReference>
<feature type="compositionally biased region" description="Low complexity" evidence="2">
    <location>
        <begin position="72"/>
        <end position="82"/>
    </location>
</feature>
<feature type="compositionally biased region" description="Basic and acidic residues" evidence="2">
    <location>
        <begin position="31"/>
        <end position="50"/>
    </location>
</feature>
<dbReference type="InterPro" id="IPR056884">
    <property type="entry name" value="NPHP3-like_N"/>
</dbReference>
<evidence type="ECO:0000256" key="1">
    <source>
        <dbReference type="ARBA" id="ARBA00022737"/>
    </source>
</evidence>
<dbReference type="PANTHER" id="PTHR10039:SF16">
    <property type="entry name" value="GPI INOSITOL-DEACYLASE"/>
    <property type="match status" value="1"/>
</dbReference>
<protein>
    <recommendedName>
        <fullName evidence="7">NACHT domain-containing protein</fullName>
    </recommendedName>
</protein>
<proteinExistence type="predicted"/>
<dbReference type="Pfam" id="PF00400">
    <property type="entry name" value="WD40"/>
    <property type="match status" value="2"/>
</dbReference>
<dbReference type="Proteomes" id="UP000698800">
    <property type="component" value="Unassembled WGS sequence"/>
</dbReference>
<dbReference type="InterPro" id="IPR027417">
    <property type="entry name" value="P-loop_NTPase"/>
</dbReference>
<comment type="caution">
    <text evidence="5">The sequence shown here is derived from an EMBL/GenBank/DDBJ whole genome shotgun (WGS) entry which is preliminary data.</text>
</comment>
<dbReference type="Pfam" id="PF24883">
    <property type="entry name" value="NPHP3_N"/>
    <property type="match status" value="1"/>
</dbReference>
<dbReference type="Gene3D" id="3.40.50.1820">
    <property type="entry name" value="alpha/beta hydrolase"/>
    <property type="match status" value="1"/>
</dbReference>
<dbReference type="PANTHER" id="PTHR10039">
    <property type="entry name" value="AMELOGENIN"/>
    <property type="match status" value="1"/>
</dbReference>
<feature type="compositionally biased region" description="Basic residues" evidence="2">
    <location>
        <begin position="1"/>
        <end position="13"/>
    </location>
</feature>
<evidence type="ECO:0000259" key="4">
    <source>
        <dbReference type="Pfam" id="PF24883"/>
    </source>
</evidence>
<dbReference type="Pfam" id="PF22939">
    <property type="entry name" value="WHD_GPIID"/>
    <property type="match status" value="1"/>
</dbReference>
<dbReference type="EMBL" id="JAGHQL010000083">
    <property type="protein sequence ID" value="KAH0541241.1"/>
    <property type="molecule type" value="Genomic_DNA"/>
</dbReference>
<dbReference type="InterPro" id="IPR054471">
    <property type="entry name" value="GPIID_WHD"/>
</dbReference>
<evidence type="ECO:0000259" key="3">
    <source>
        <dbReference type="Pfam" id="PF22939"/>
    </source>
</evidence>
<sequence length="1647" mass="185303">MDMFRKHNHKFGWRHSEGGRDKDSDDEQSDCEAKAKSEGVDRPAETRGRASEPLISTTSLFPGSSTSRHRNASSASSRSRAPSPQPTQADTPPPLDPLGLTSVHTFPDPILDIIFVHGLGGTSIGTWSWGRDPANFWPTWLGADVELSRSRVFTFGYDAYFANQYSSSNILDFAKDLLFRMKTFSSEDQRGGPPIGKAYIIGKPDKQYADMIARVSAMVFLATPHKGSAYAQTLNSILKAVPGGSAKAYVAELEKNSASLQDINEQFRNICEDLELVSFHETLKTSLGPGVKKLLVDKDSSILGYPGETSSGLVADHHGMAKFKDPFDSNYIDVRNVLRYLMKKVVNKEGTDQGKFLLRSLSASRHPLLNSKAALTRGKQLQISNTPEPMAMALVDPLIMKRLTDLLGIPENFDDDLEYFVERTMPGSCQWLLRRQSFQDWSSDDPNNPDLLWLTGNPGSGKSTLAGFVITSLMKNFLSGTCCYHFFLAGNQSKRTVSYLLRRVALQAALSHDVFRLRLLELHENTGIIFSQQKATIIWEKIFEGILFRLPSQSPLYWVFDGLDEAESPTELIRFLSKIGSATRVKVLLVSRATKDLLQDINLQLPATVHETISADDTSEDIRDYVRSLIRKILPSDHAQEDVIQSILAKASGSFLWVKLALDRIRDNWHTQDDIRTALTEIPEGMEPLYERMIEIIASQPPKPREMATRILTWVACSFRFLDIAELQVALTPEFTKFVNLKYTVEEICGHFVVVNKTKIVLIHQTARQFLLQKTSNLQIRIVDHEGHKHIAAVCVNFLSDASKWRRIFSAIQTRQQSKSSPVGDSALDEYPFLSYALSFWAYHVSRASVDSDEVLETVLTFLEDNCLLWINGVALSQNLRILTQAAQHLKTYAKRRARSASHRPVSFALARDAELRQWAIDLIRLVGRFGNNITESPSSVHKHVVPFCPKDSIISQSFGHVGHSAFSVTGMSSNSWDDCLARLAMGEDQTATKLLCKDTFFITLIGCDGTLIIWRSETCEEVRRIAHGEWVNHMASSKTSNLVATAGFKTTRVWDITTGEELYCLTKESHIRTKALAFGAKDDEILIAYDDCSIQCIDLATSKEKWRFLAKDPGSEDHNCARFMSFSPDSTQIVIVFRGKPVLVWSIQPQPSIHIPPKRCVCTEDKFALDGDTWNAPEVALWHPVTDHLLILYEDTKILHWNIIDDEQLQYDHIGARAMVLSPDGNLLLTSDNNGTLSIWMVPEYRLTYRLKYDELVTDLAFSPEGTRFYDIRGTFCNVWEPDALIRPNDPDQEEMSSTYETIASEPVLSSDDNTRVPITALVCDSSGKFYCCGKEDGSVIMHDIKDGARVRKLPSHSSTVSVIKLAWSPSEKYFVSADDSGRIISKRLELPTAQKPKFSVFALFEKRIDEAVEHFLFSTRDEYLLIASPTTTYVMGLKSKQELCRLRHPFQKGGIWINHPTDPAILLRMHAGGEREYLWATLTPKDESPGASLEAFTLGEPTDVINRTVSIRSHWLVLETLANPTQTHSRFLNRHISLADLHSDDNNNNGAPSSTISKRHQIDGLAQHVRQLIGSFQDRVVFLDHHFWVCTWEVERVYRKHKRHFFLPKDWLSPMALGLLVLNGQGSVLCPRNGEVAVVKEGLKV</sequence>
<dbReference type="SUPFAM" id="SSF52540">
    <property type="entry name" value="P-loop containing nucleoside triphosphate hydrolases"/>
    <property type="match status" value="1"/>
</dbReference>
<feature type="domain" description="Nephrocystin 3-like N-terminal" evidence="4">
    <location>
        <begin position="427"/>
        <end position="592"/>
    </location>
</feature>
<keyword evidence="6" id="KW-1185">Reference proteome</keyword>
<evidence type="ECO:0000313" key="6">
    <source>
        <dbReference type="Proteomes" id="UP000698800"/>
    </source>
</evidence>
<gene>
    <name evidence="5" type="ORF">FGG08_004246</name>
</gene>
<name>A0A9P8I2P7_9PEZI</name>
<accession>A0A9P8I2P7</accession>
<dbReference type="InterPro" id="IPR015943">
    <property type="entry name" value="WD40/YVTN_repeat-like_dom_sf"/>
</dbReference>
<feature type="compositionally biased region" description="Basic and acidic residues" evidence="2">
    <location>
        <begin position="14"/>
        <end position="23"/>
    </location>
</feature>
<reference evidence="5" key="1">
    <citation type="submission" date="2021-03" db="EMBL/GenBank/DDBJ databases">
        <title>Comparative genomics and phylogenomic investigation of the class Geoglossomycetes provide insights into ecological specialization and systematics.</title>
        <authorList>
            <person name="Melie T."/>
            <person name="Pirro S."/>
            <person name="Miller A.N."/>
            <person name="Quandt A."/>
        </authorList>
    </citation>
    <scope>NUCLEOTIDE SEQUENCE</scope>
    <source>
        <strain evidence="5">GBOQ0MN5Z8</strain>
    </source>
</reference>
<evidence type="ECO:0000256" key="2">
    <source>
        <dbReference type="SAM" id="MobiDB-lite"/>
    </source>
</evidence>
<evidence type="ECO:0000313" key="5">
    <source>
        <dbReference type="EMBL" id="KAH0541241.1"/>
    </source>
</evidence>
<dbReference type="Gene3D" id="3.40.50.300">
    <property type="entry name" value="P-loop containing nucleotide triphosphate hydrolases"/>
    <property type="match status" value="1"/>
</dbReference>
<dbReference type="InterPro" id="IPR001680">
    <property type="entry name" value="WD40_rpt"/>
</dbReference>
<dbReference type="InterPro" id="IPR011047">
    <property type="entry name" value="Quinoprotein_ADH-like_sf"/>
</dbReference>
<dbReference type="InterPro" id="IPR029058">
    <property type="entry name" value="AB_hydrolase_fold"/>
</dbReference>
<feature type="compositionally biased region" description="Polar residues" evidence="2">
    <location>
        <begin position="54"/>
        <end position="63"/>
    </location>
</feature>
<feature type="region of interest" description="Disordered" evidence="2">
    <location>
        <begin position="1"/>
        <end position="99"/>
    </location>
</feature>
<dbReference type="SMART" id="SM00320">
    <property type="entry name" value="WD40"/>
    <property type="match status" value="6"/>
</dbReference>
<dbReference type="Gene3D" id="2.130.10.10">
    <property type="entry name" value="YVTN repeat-like/Quinoprotein amine dehydrogenase"/>
    <property type="match status" value="3"/>
</dbReference>
<organism evidence="5 6">
    <name type="scientific">Glutinoglossum americanum</name>
    <dbReference type="NCBI Taxonomy" id="1670608"/>
    <lineage>
        <taxon>Eukaryota</taxon>
        <taxon>Fungi</taxon>
        <taxon>Dikarya</taxon>
        <taxon>Ascomycota</taxon>
        <taxon>Pezizomycotina</taxon>
        <taxon>Geoglossomycetes</taxon>
        <taxon>Geoglossales</taxon>
        <taxon>Geoglossaceae</taxon>
        <taxon>Glutinoglossum</taxon>
    </lineage>
</organism>
<feature type="domain" description="GPI inositol-deacylase winged helix" evidence="3">
    <location>
        <begin position="703"/>
        <end position="775"/>
    </location>
</feature>
<keyword evidence="1" id="KW-0677">Repeat</keyword>
<dbReference type="SUPFAM" id="SSF53474">
    <property type="entry name" value="alpha/beta-Hydrolases"/>
    <property type="match status" value="1"/>
</dbReference>
<dbReference type="OrthoDB" id="1658288at2759"/>